<dbReference type="InterPro" id="IPR003848">
    <property type="entry name" value="DUF218"/>
</dbReference>
<dbReference type="InterPro" id="IPR051599">
    <property type="entry name" value="Cell_Envelope_Assoc"/>
</dbReference>
<sequence>MAKTKSKSIHFLSIARFFFILAGIFFLVCVALAFTSLPYWGIHWLGTSKSELAHPPETIILMGGGGMPSESNLMRSWYAGRAAESFPEANVLIVMPGELTDSLSTPQKMKEELVLRGVNPKQIQFENEGTNTRSQALNCKKKLNINEPVLLITSPEHARRSVLSFQKAGFEKINALPAFEDAAEADFSFSDDELGGNKTFVPDVGQSMSVRYQLWNHLKYEITFAREILALAYYKLRGWI</sequence>
<evidence type="ECO:0000256" key="1">
    <source>
        <dbReference type="SAM" id="Phobius"/>
    </source>
</evidence>
<dbReference type="GO" id="GO:0005886">
    <property type="term" value="C:plasma membrane"/>
    <property type="evidence" value="ECO:0007669"/>
    <property type="project" value="TreeGrafter"/>
</dbReference>
<protein>
    <submittedName>
        <fullName evidence="3">Uncharacterized SAM-binding protein YcdF, DUF218 family</fullName>
    </submittedName>
</protein>
<dbReference type="Pfam" id="PF02698">
    <property type="entry name" value="DUF218"/>
    <property type="match status" value="1"/>
</dbReference>
<dbReference type="Gene3D" id="3.40.50.620">
    <property type="entry name" value="HUPs"/>
    <property type="match status" value="1"/>
</dbReference>
<feature type="transmembrane region" description="Helical" evidence="1">
    <location>
        <begin position="12"/>
        <end position="40"/>
    </location>
</feature>
<evidence type="ECO:0000313" key="4">
    <source>
        <dbReference type="Proteomes" id="UP000184050"/>
    </source>
</evidence>
<accession>A0A1M6K7B3</accession>
<keyword evidence="1" id="KW-0812">Transmembrane</keyword>
<dbReference type="CDD" id="cd06259">
    <property type="entry name" value="YdcF-like"/>
    <property type="match status" value="1"/>
</dbReference>
<reference evidence="3 4" key="1">
    <citation type="submission" date="2016-11" db="EMBL/GenBank/DDBJ databases">
        <authorList>
            <person name="Jaros S."/>
            <person name="Januszkiewicz K."/>
            <person name="Wedrychowicz H."/>
        </authorList>
    </citation>
    <scope>NUCLEOTIDE SEQUENCE [LARGE SCALE GENOMIC DNA]</scope>
    <source>
        <strain evidence="3 4">DSM 27063</strain>
    </source>
</reference>
<organism evidence="3 4">
    <name type="scientific">Tangfeifania diversioriginum</name>
    <dbReference type="NCBI Taxonomy" id="1168035"/>
    <lineage>
        <taxon>Bacteria</taxon>
        <taxon>Pseudomonadati</taxon>
        <taxon>Bacteroidota</taxon>
        <taxon>Bacteroidia</taxon>
        <taxon>Marinilabiliales</taxon>
        <taxon>Prolixibacteraceae</taxon>
        <taxon>Tangfeifania</taxon>
    </lineage>
</organism>
<dbReference type="OrthoDB" id="9782395at2"/>
<dbReference type="STRING" id="1168035.SAMN05444280_12264"/>
<keyword evidence="4" id="KW-1185">Reference proteome</keyword>
<gene>
    <name evidence="3" type="ORF">SAMN05444280_12264</name>
</gene>
<keyword evidence="1" id="KW-0472">Membrane</keyword>
<dbReference type="InterPro" id="IPR014729">
    <property type="entry name" value="Rossmann-like_a/b/a_fold"/>
</dbReference>
<name>A0A1M6K7B3_9BACT</name>
<feature type="domain" description="DUF218" evidence="2">
    <location>
        <begin position="58"/>
        <end position="186"/>
    </location>
</feature>
<evidence type="ECO:0000313" key="3">
    <source>
        <dbReference type="EMBL" id="SHJ54876.1"/>
    </source>
</evidence>
<dbReference type="EMBL" id="FQZE01000022">
    <property type="protein sequence ID" value="SHJ54876.1"/>
    <property type="molecule type" value="Genomic_DNA"/>
</dbReference>
<dbReference type="PANTHER" id="PTHR30336">
    <property type="entry name" value="INNER MEMBRANE PROTEIN, PROBABLE PERMEASE"/>
    <property type="match status" value="1"/>
</dbReference>
<dbReference type="AlphaFoldDB" id="A0A1M6K7B3"/>
<dbReference type="RefSeq" id="WP_073170658.1">
    <property type="nucleotide sequence ID" value="NZ_FQZE01000022.1"/>
</dbReference>
<dbReference type="Proteomes" id="UP000184050">
    <property type="component" value="Unassembled WGS sequence"/>
</dbReference>
<evidence type="ECO:0000259" key="2">
    <source>
        <dbReference type="Pfam" id="PF02698"/>
    </source>
</evidence>
<keyword evidence="1" id="KW-1133">Transmembrane helix</keyword>
<dbReference type="PANTHER" id="PTHR30336:SF20">
    <property type="entry name" value="DUF218 DOMAIN-CONTAINING PROTEIN"/>
    <property type="match status" value="1"/>
</dbReference>
<proteinExistence type="predicted"/>